<gene>
    <name evidence="2" type="ORF">OH806_15030</name>
</gene>
<proteinExistence type="predicted"/>
<evidence type="ECO:0000313" key="2">
    <source>
        <dbReference type="EMBL" id="MCW3162584.1"/>
    </source>
</evidence>
<sequence>MKKIFYSLLLFASVTLFAQKNPTTRFAVANDVIGTVDMFNAKKSIVQSSNVYKTSANLPQNLKKYSSIAEKGLTEYKIKNGFDGLDKITLAQLNEQYQLPNNTPVFIDGYEFSNTETKVFGDILAKMEVKDNNGKKSLFISTLR</sequence>
<evidence type="ECO:0000313" key="3">
    <source>
        <dbReference type="Proteomes" id="UP001163719"/>
    </source>
</evidence>
<feature type="chain" id="PRO_5045131717" evidence="1">
    <location>
        <begin position="19"/>
        <end position="144"/>
    </location>
</feature>
<protein>
    <submittedName>
        <fullName evidence="2">Uncharacterized protein</fullName>
    </submittedName>
</protein>
<organism evidence="2 3">
    <name type="scientific">Chryseobacterium oryctis</name>
    <dbReference type="NCBI Taxonomy" id="2952618"/>
    <lineage>
        <taxon>Bacteria</taxon>
        <taxon>Pseudomonadati</taxon>
        <taxon>Bacteroidota</taxon>
        <taxon>Flavobacteriia</taxon>
        <taxon>Flavobacteriales</taxon>
        <taxon>Weeksellaceae</taxon>
        <taxon>Chryseobacterium group</taxon>
        <taxon>Chryseobacterium</taxon>
    </lineage>
</organism>
<keyword evidence="1" id="KW-0732">Signal</keyword>
<keyword evidence="3" id="KW-1185">Reference proteome</keyword>
<reference evidence="2" key="1">
    <citation type="submission" date="2022-10" db="EMBL/GenBank/DDBJ databases">
        <title>Chryseobacterium babae sp. nov. isolated from the gut of the beetle Oryctes rhinoceros, and Chryseobacterium kimseyorum sp. nov., isolated from a stick insect rearing cage.</title>
        <authorList>
            <person name="Shelomi M."/>
            <person name="Han C.-J."/>
            <person name="Chen W.-M."/>
            <person name="Chen H.-K."/>
            <person name="Liaw S.-J."/>
            <person name="Muhle E."/>
            <person name="Clermont D."/>
        </authorList>
    </citation>
    <scope>NUCLEOTIDE SEQUENCE</scope>
    <source>
        <strain evidence="2">WLa1L2M3</strain>
    </source>
</reference>
<feature type="signal peptide" evidence="1">
    <location>
        <begin position="1"/>
        <end position="18"/>
    </location>
</feature>
<accession>A0ABT3HS66</accession>
<name>A0ABT3HS66_9FLAO</name>
<dbReference type="RefSeq" id="WP_264744499.1">
    <property type="nucleotide sequence ID" value="NZ_JAPDHV010000008.1"/>
</dbReference>
<dbReference type="Proteomes" id="UP001163719">
    <property type="component" value="Unassembled WGS sequence"/>
</dbReference>
<evidence type="ECO:0000256" key="1">
    <source>
        <dbReference type="SAM" id="SignalP"/>
    </source>
</evidence>
<dbReference type="EMBL" id="JAPDHV010000008">
    <property type="protein sequence ID" value="MCW3162584.1"/>
    <property type="molecule type" value="Genomic_DNA"/>
</dbReference>
<comment type="caution">
    <text evidence="2">The sequence shown here is derived from an EMBL/GenBank/DDBJ whole genome shotgun (WGS) entry which is preliminary data.</text>
</comment>